<dbReference type="SUPFAM" id="SSF46579">
    <property type="entry name" value="Prefoldin"/>
    <property type="match status" value="1"/>
</dbReference>
<keyword evidence="7" id="KW-1185">Reference proteome</keyword>
<dbReference type="GO" id="GO:0009409">
    <property type="term" value="P:response to cold"/>
    <property type="evidence" value="ECO:0007669"/>
    <property type="project" value="UniProtKB-ARBA"/>
</dbReference>
<evidence type="ECO:0000313" key="7">
    <source>
        <dbReference type="Proteomes" id="UP000289340"/>
    </source>
</evidence>
<dbReference type="GO" id="GO:0006457">
    <property type="term" value="P:protein folding"/>
    <property type="evidence" value="ECO:0007669"/>
    <property type="project" value="UniProtKB-ARBA"/>
</dbReference>
<protein>
    <submittedName>
        <fullName evidence="6">RNA polymerase II subunit 5-mediating protein-like isoform A</fullName>
    </submittedName>
</protein>
<dbReference type="GO" id="GO:0000122">
    <property type="term" value="P:negative regulation of transcription by RNA polymerase II"/>
    <property type="evidence" value="ECO:0007669"/>
    <property type="project" value="TreeGrafter"/>
</dbReference>
<dbReference type="Pfam" id="PF17862">
    <property type="entry name" value="AAA_lid_3"/>
    <property type="match status" value="1"/>
</dbReference>
<dbReference type="SUPFAM" id="SSF52540">
    <property type="entry name" value="P-loop containing nucleoside triphosphate hydrolases"/>
    <property type="match status" value="1"/>
</dbReference>
<sequence length="287" mass="32533">MNTFCHTSPPQLRKRRNNTPQKHRVHENTILGLHTPTLLNQQLLKDANRVPSAVVLDATGNDGGPGDHASVGNFVEQCVLEIKKIIDTIAEEGVCDLTQRNQPRTRFCRRQNSLINLVHKLLEQLSHDIMVPFGKATFFPGRLIHTNEFLVLLGEGYYAERTSKQTVEILQRRGKSLDSRVDSLEANIKDPEAEASFLNATASFLVARFFWEKGLPSGENTEKILRNLLAKEKVDNEVEFKELATMTEGYTGSDLKNLCTNATYRPVRELIHQERLKSLIKITFSRI</sequence>
<dbReference type="Proteomes" id="UP000289340">
    <property type="component" value="Chromosome 19"/>
</dbReference>
<feature type="compositionally biased region" description="Basic residues" evidence="4">
    <location>
        <begin position="12"/>
        <end position="21"/>
    </location>
</feature>
<dbReference type="GO" id="GO:0003714">
    <property type="term" value="F:transcription corepressor activity"/>
    <property type="evidence" value="ECO:0007669"/>
    <property type="project" value="TreeGrafter"/>
</dbReference>
<feature type="domain" description="AAA ATPase AAA+ lid" evidence="5">
    <location>
        <begin position="238"/>
        <end position="273"/>
    </location>
</feature>
<dbReference type="InterPro" id="IPR009053">
    <property type="entry name" value="Prefoldin"/>
</dbReference>
<comment type="caution">
    <text evidence="6">The sequence shown here is derived from an EMBL/GenBank/DDBJ whole genome shotgun (WGS) entry which is preliminary data.</text>
</comment>
<evidence type="ECO:0000256" key="2">
    <source>
        <dbReference type="ARBA" id="ARBA00023242"/>
    </source>
</evidence>
<dbReference type="GO" id="GO:0005634">
    <property type="term" value="C:nucleus"/>
    <property type="evidence" value="ECO:0007669"/>
    <property type="project" value="UniProtKB-SubCell"/>
</dbReference>
<dbReference type="Gene3D" id="1.10.287.370">
    <property type="match status" value="1"/>
</dbReference>
<dbReference type="InterPro" id="IPR052255">
    <property type="entry name" value="RNA_pol_II_subunit5-mediator"/>
</dbReference>
<accession>A0A445FEI2</accession>
<dbReference type="EMBL" id="QZWG01000019">
    <property type="protein sequence ID" value="RZB47259.1"/>
    <property type="molecule type" value="Genomic_DNA"/>
</dbReference>
<evidence type="ECO:0000313" key="6">
    <source>
        <dbReference type="EMBL" id="RZB47259.1"/>
    </source>
</evidence>
<evidence type="ECO:0000259" key="5">
    <source>
        <dbReference type="Pfam" id="PF17862"/>
    </source>
</evidence>
<comment type="subcellular location">
    <subcellularLocation>
        <location evidence="1">Nucleus</location>
    </subcellularLocation>
</comment>
<organism evidence="6 7">
    <name type="scientific">Glycine soja</name>
    <name type="common">Wild soybean</name>
    <dbReference type="NCBI Taxonomy" id="3848"/>
    <lineage>
        <taxon>Eukaryota</taxon>
        <taxon>Viridiplantae</taxon>
        <taxon>Streptophyta</taxon>
        <taxon>Embryophyta</taxon>
        <taxon>Tracheophyta</taxon>
        <taxon>Spermatophyta</taxon>
        <taxon>Magnoliopsida</taxon>
        <taxon>eudicotyledons</taxon>
        <taxon>Gunneridae</taxon>
        <taxon>Pentapetalae</taxon>
        <taxon>rosids</taxon>
        <taxon>fabids</taxon>
        <taxon>Fabales</taxon>
        <taxon>Fabaceae</taxon>
        <taxon>Papilionoideae</taxon>
        <taxon>50 kb inversion clade</taxon>
        <taxon>NPAAA clade</taxon>
        <taxon>indigoferoid/millettioid clade</taxon>
        <taxon>Phaseoleae</taxon>
        <taxon>Glycine</taxon>
        <taxon>Glycine subgen. Soja</taxon>
    </lineage>
</organism>
<dbReference type="CDD" id="cd23159">
    <property type="entry name" value="Prefoldin_URI1"/>
    <property type="match status" value="1"/>
</dbReference>
<dbReference type="GO" id="GO:0003682">
    <property type="term" value="F:chromatin binding"/>
    <property type="evidence" value="ECO:0007669"/>
    <property type="project" value="TreeGrafter"/>
</dbReference>
<feature type="compositionally biased region" description="Polar residues" evidence="4">
    <location>
        <begin position="1"/>
        <end position="10"/>
    </location>
</feature>
<dbReference type="PANTHER" id="PTHR15111:SF0">
    <property type="entry name" value="UNCONVENTIONAL PREFOLDIN RPB5 INTERACTOR 1"/>
    <property type="match status" value="1"/>
</dbReference>
<proteinExistence type="inferred from homology"/>
<dbReference type="Pfam" id="PF02996">
    <property type="entry name" value="Prefoldin"/>
    <property type="match status" value="1"/>
</dbReference>
<evidence type="ECO:0000256" key="3">
    <source>
        <dbReference type="ARBA" id="ARBA00038295"/>
    </source>
</evidence>
<dbReference type="InterPro" id="IPR004127">
    <property type="entry name" value="Prefoldin_subunit_alpha"/>
</dbReference>
<comment type="similarity">
    <text evidence="3">Belongs to the RNA polymerase II subunit 5-mediating protein family.</text>
</comment>
<dbReference type="GO" id="GO:0019212">
    <property type="term" value="F:phosphatase inhibitor activity"/>
    <property type="evidence" value="ECO:0007669"/>
    <property type="project" value="TreeGrafter"/>
</dbReference>
<dbReference type="InterPro" id="IPR041569">
    <property type="entry name" value="AAA_lid_3"/>
</dbReference>
<feature type="region of interest" description="Disordered" evidence="4">
    <location>
        <begin position="1"/>
        <end position="21"/>
    </location>
</feature>
<dbReference type="AlphaFoldDB" id="A0A445FEI2"/>
<gene>
    <name evidence="6" type="ORF">D0Y65_051055</name>
</gene>
<dbReference type="InterPro" id="IPR027417">
    <property type="entry name" value="P-loop_NTPase"/>
</dbReference>
<reference evidence="6 7" key="1">
    <citation type="submission" date="2018-09" db="EMBL/GenBank/DDBJ databases">
        <title>A high-quality reference genome of wild soybean provides a powerful tool to mine soybean genomes.</title>
        <authorList>
            <person name="Xie M."/>
            <person name="Chung C.Y.L."/>
            <person name="Li M.-W."/>
            <person name="Wong F.-L."/>
            <person name="Chan T.-F."/>
            <person name="Lam H.-M."/>
        </authorList>
    </citation>
    <scope>NUCLEOTIDE SEQUENCE [LARGE SCALE GENOMIC DNA]</scope>
    <source>
        <strain evidence="7">cv. W05</strain>
        <tissue evidence="6">Hypocotyl of etiolated seedlings</tissue>
    </source>
</reference>
<evidence type="ECO:0000256" key="4">
    <source>
        <dbReference type="SAM" id="MobiDB-lite"/>
    </source>
</evidence>
<evidence type="ECO:0000256" key="1">
    <source>
        <dbReference type="ARBA" id="ARBA00004123"/>
    </source>
</evidence>
<name>A0A445FEI2_GLYSO</name>
<keyword evidence="2" id="KW-0539">Nucleus</keyword>
<dbReference type="PANTHER" id="PTHR15111">
    <property type="entry name" value="RNA POLYMERASE II SUBUNIT 5-MEDIATING PROTEIN NNX3"/>
    <property type="match status" value="1"/>
</dbReference>
<dbReference type="Gene3D" id="1.10.8.60">
    <property type="match status" value="1"/>
</dbReference>